<dbReference type="InterPro" id="IPR008318">
    <property type="entry name" value="UCP030820"/>
</dbReference>
<reference evidence="1 2" key="2">
    <citation type="submission" date="2019-02" db="EMBL/GenBank/DDBJ databases">
        <title>'Lichenibacterium ramalinii' gen. nov. sp. nov., 'Lichenibacterium minor' gen. nov. sp. nov.</title>
        <authorList>
            <person name="Pankratov T."/>
        </authorList>
    </citation>
    <scope>NUCLEOTIDE SEQUENCE [LARGE SCALE GENOMIC DNA]</scope>
    <source>
        <strain evidence="1 2">RmlP026</strain>
    </source>
</reference>
<name>A0A4Q2U6H6_9HYPH</name>
<proteinExistence type="predicted"/>
<evidence type="ECO:0000313" key="1">
    <source>
        <dbReference type="EMBL" id="RYC31468.1"/>
    </source>
</evidence>
<evidence type="ECO:0000313" key="2">
    <source>
        <dbReference type="Proteomes" id="UP000290759"/>
    </source>
</evidence>
<keyword evidence="2" id="KW-1185">Reference proteome</keyword>
<organism evidence="1 2">
    <name type="scientific">Lichenibacterium minor</name>
    <dbReference type="NCBI Taxonomy" id="2316528"/>
    <lineage>
        <taxon>Bacteria</taxon>
        <taxon>Pseudomonadati</taxon>
        <taxon>Pseudomonadota</taxon>
        <taxon>Alphaproteobacteria</taxon>
        <taxon>Hyphomicrobiales</taxon>
        <taxon>Lichenihabitantaceae</taxon>
        <taxon>Lichenibacterium</taxon>
    </lineage>
</organism>
<comment type="caution">
    <text evidence="1">The sequence shown here is derived from an EMBL/GenBank/DDBJ whole genome shotgun (WGS) entry which is preliminary data.</text>
</comment>
<accession>A0A4Q2U6H6</accession>
<dbReference type="EMBL" id="QYBB01000014">
    <property type="protein sequence ID" value="RYC31468.1"/>
    <property type="molecule type" value="Genomic_DNA"/>
</dbReference>
<dbReference type="AlphaFoldDB" id="A0A4Q2U6H6"/>
<gene>
    <name evidence="1" type="ORF">D3273_13910</name>
</gene>
<protein>
    <submittedName>
        <fullName evidence="1">DUF934 domain-containing protein</fullName>
    </submittedName>
</protein>
<reference evidence="1 2" key="1">
    <citation type="submission" date="2018-12" db="EMBL/GenBank/DDBJ databases">
        <authorList>
            <person name="Grouzdev D.S."/>
            <person name="Krutkina M.S."/>
        </authorList>
    </citation>
    <scope>NUCLEOTIDE SEQUENCE [LARGE SCALE GENOMIC DNA]</scope>
    <source>
        <strain evidence="1 2">RmlP026</strain>
    </source>
</reference>
<dbReference type="OrthoDB" id="9800421at2"/>
<sequence>MRHPPRHPFGRTGHLMRLFKDGAFVDDPWRSLPDGEQPGEGPVVMSLAQWLALGDARRGINTPVGVKLDAGEMVDAILPDLDRLSLVALSFPKFGDGRAFSKASILRGQHGFKGEIRAVGDVLWDQLQLMRRCGFDAFLIENEPTLRALEGGKIPVMTDFYQPGHGGAERPADPRRPWAWRAAI</sequence>
<dbReference type="Pfam" id="PF06073">
    <property type="entry name" value="DUF934"/>
    <property type="match status" value="1"/>
</dbReference>
<dbReference type="Proteomes" id="UP000290759">
    <property type="component" value="Unassembled WGS sequence"/>
</dbReference>